<gene>
    <name evidence="9" type="ORF">SAMN02910314_00028</name>
</gene>
<keyword evidence="7" id="KW-1133">Transmembrane helix</keyword>
<dbReference type="Gene3D" id="3.30.70.20">
    <property type="match status" value="1"/>
</dbReference>
<keyword evidence="7" id="KW-0472">Membrane</keyword>
<keyword evidence="1" id="KW-0813">Transport</keyword>
<evidence type="ECO:0000313" key="9">
    <source>
        <dbReference type="EMBL" id="SEO37248.1"/>
    </source>
</evidence>
<dbReference type="KEGG" id="ddt:AAY81_09155"/>
<evidence type="ECO:0000256" key="7">
    <source>
        <dbReference type="SAM" id="Phobius"/>
    </source>
</evidence>
<evidence type="ECO:0000256" key="4">
    <source>
        <dbReference type="ARBA" id="ARBA00022982"/>
    </source>
</evidence>
<dbReference type="PROSITE" id="PS51379">
    <property type="entry name" value="4FE4S_FER_2"/>
    <property type="match status" value="2"/>
</dbReference>
<feature type="transmembrane region" description="Helical" evidence="7">
    <location>
        <begin position="179"/>
        <end position="200"/>
    </location>
</feature>
<name>A0A172RZS4_9ACTN</name>
<keyword evidence="6" id="KW-0411">Iron-sulfur</keyword>
<sequence length="306" mass="31873">MSGTSKRFKIAIARRVVQVVALLIFAAPVIVAGWGVFGGIAGNAAAGGDGMVATPAALPFFGTLSSSSIFGVAVLDPFAMLEVIAASKTFSPSWLLAALPVLIVYGLIRGRAFCGWVCPVNLLCEGLDWLRARLHIFVRERVVPRHAKLYIALGILFLSAVLGFPLFEALSPIGFVAKGIVLGSMAGGLTLLAIVLLELFCGHRVWCRALCPLGGFYEALGRVGLVNVTIDHGACIGCDRCKQACLCDPQILDDAVSGVDGMVRAGDCMACGKCVDACPTHALAIGMTIPRPQASSGTAQGGDDRA</sequence>
<dbReference type="GO" id="GO:0005886">
    <property type="term" value="C:plasma membrane"/>
    <property type="evidence" value="ECO:0007669"/>
    <property type="project" value="TreeGrafter"/>
</dbReference>
<dbReference type="SUPFAM" id="SSF54862">
    <property type="entry name" value="4Fe-4S ferredoxins"/>
    <property type="match status" value="1"/>
</dbReference>
<dbReference type="PANTHER" id="PTHR30176">
    <property type="entry name" value="FERREDOXIN-TYPE PROTEIN NAPH"/>
    <property type="match status" value="1"/>
</dbReference>
<dbReference type="PROSITE" id="PS00198">
    <property type="entry name" value="4FE4S_FER_1"/>
    <property type="match status" value="1"/>
</dbReference>
<organism evidence="9 10">
    <name type="scientific">Denitrobacterium detoxificans</name>
    <dbReference type="NCBI Taxonomy" id="79604"/>
    <lineage>
        <taxon>Bacteria</taxon>
        <taxon>Bacillati</taxon>
        <taxon>Actinomycetota</taxon>
        <taxon>Coriobacteriia</taxon>
        <taxon>Eggerthellales</taxon>
        <taxon>Eggerthellaceae</taxon>
        <taxon>Denitrobacterium</taxon>
    </lineage>
</organism>
<keyword evidence="2" id="KW-0004">4Fe-4S</keyword>
<dbReference type="InterPro" id="IPR051684">
    <property type="entry name" value="Electron_Trans/Redox"/>
</dbReference>
<evidence type="ECO:0000256" key="2">
    <source>
        <dbReference type="ARBA" id="ARBA00022485"/>
    </source>
</evidence>
<dbReference type="RefSeq" id="WP_066664238.1">
    <property type="nucleotide sequence ID" value="NZ_FOEC01000001.1"/>
</dbReference>
<feature type="domain" description="4Fe-4S ferredoxin-type" evidence="8">
    <location>
        <begin position="226"/>
        <end position="255"/>
    </location>
</feature>
<evidence type="ECO:0000259" key="8">
    <source>
        <dbReference type="PROSITE" id="PS51379"/>
    </source>
</evidence>
<dbReference type="AlphaFoldDB" id="A0A172RZS4"/>
<keyword evidence="3" id="KW-0479">Metal-binding</keyword>
<protein>
    <submittedName>
        <fullName evidence="9">Ferredoxin-type protein NapH</fullName>
    </submittedName>
</protein>
<evidence type="ECO:0000256" key="1">
    <source>
        <dbReference type="ARBA" id="ARBA00022448"/>
    </source>
</evidence>
<keyword evidence="5" id="KW-0408">Iron</keyword>
<feature type="transmembrane region" description="Helical" evidence="7">
    <location>
        <begin position="12"/>
        <end position="37"/>
    </location>
</feature>
<dbReference type="Proteomes" id="UP000182975">
    <property type="component" value="Unassembled WGS sequence"/>
</dbReference>
<evidence type="ECO:0000313" key="10">
    <source>
        <dbReference type="Proteomes" id="UP000182975"/>
    </source>
</evidence>
<keyword evidence="4" id="KW-0249">Electron transport</keyword>
<accession>A0A172RZS4</accession>
<keyword evidence="10" id="KW-1185">Reference proteome</keyword>
<dbReference type="Pfam" id="PF00037">
    <property type="entry name" value="Fer4"/>
    <property type="match status" value="1"/>
</dbReference>
<evidence type="ECO:0000256" key="3">
    <source>
        <dbReference type="ARBA" id="ARBA00022723"/>
    </source>
</evidence>
<feature type="transmembrane region" description="Helical" evidence="7">
    <location>
        <begin position="57"/>
        <end position="78"/>
    </location>
</feature>
<dbReference type="STRING" id="79604.AAY81_09155"/>
<reference evidence="10" key="1">
    <citation type="submission" date="2016-10" db="EMBL/GenBank/DDBJ databases">
        <authorList>
            <person name="Varghese N."/>
        </authorList>
    </citation>
    <scope>NUCLEOTIDE SEQUENCE [LARGE SCALE GENOMIC DNA]</scope>
    <source>
        <strain evidence="10">DSM 21843</strain>
    </source>
</reference>
<dbReference type="InterPro" id="IPR017900">
    <property type="entry name" value="4Fe4S_Fe_S_CS"/>
</dbReference>
<dbReference type="PATRIC" id="fig|79604.3.peg.1837"/>
<feature type="domain" description="4Fe-4S ferredoxin-type" evidence="8">
    <location>
        <begin position="259"/>
        <end position="288"/>
    </location>
</feature>
<dbReference type="OrthoDB" id="9800445at2"/>
<dbReference type="Pfam" id="PF12801">
    <property type="entry name" value="Fer4_5"/>
    <property type="match status" value="2"/>
</dbReference>
<evidence type="ECO:0000256" key="5">
    <source>
        <dbReference type="ARBA" id="ARBA00023004"/>
    </source>
</evidence>
<dbReference type="EMBL" id="FOEC01000001">
    <property type="protein sequence ID" value="SEO37248.1"/>
    <property type="molecule type" value="Genomic_DNA"/>
</dbReference>
<feature type="transmembrane region" description="Helical" evidence="7">
    <location>
        <begin position="149"/>
        <end position="167"/>
    </location>
</feature>
<dbReference type="GO" id="GO:0046872">
    <property type="term" value="F:metal ion binding"/>
    <property type="evidence" value="ECO:0007669"/>
    <property type="project" value="UniProtKB-KW"/>
</dbReference>
<proteinExistence type="predicted"/>
<evidence type="ECO:0000256" key="6">
    <source>
        <dbReference type="ARBA" id="ARBA00023014"/>
    </source>
</evidence>
<dbReference type="InterPro" id="IPR017896">
    <property type="entry name" value="4Fe4S_Fe-S-bd"/>
</dbReference>
<dbReference type="PANTHER" id="PTHR30176:SF3">
    <property type="entry name" value="FERREDOXIN-TYPE PROTEIN NAPH"/>
    <property type="match status" value="1"/>
</dbReference>
<keyword evidence="7" id="KW-0812">Transmembrane</keyword>
<dbReference type="GO" id="GO:0051539">
    <property type="term" value="F:4 iron, 4 sulfur cluster binding"/>
    <property type="evidence" value="ECO:0007669"/>
    <property type="project" value="UniProtKB-KW"/>
</dbReference>